<comment type="subcellular location">
    <subcellularLocation>
        <location evidence="1">Membrane</location>
        <topology evidence="1">Single-pass type II membrane protein</topology>
    </subcellularLocation>
</comment>
<feature type="binding site" evidence="11">
    <location>
        <position position="131"/>
    </location>
    <ligand>
        <name>Mn(2+)</name>
        <dbReference type="ChEBI" id="CHEBI:29035"/>
    </ligand>
</feature>
<dbReference type="PANTHER" id="PTHR10462">
    <property type="entry name" value="GLYCOSYLTRANSFERASE-RELATED"/>
    <property type="match status" value="1"/>
</dbReference>
<evidence type="ECO:0000256" key="11">
    <source>
        <dbReference type="PIRSR" id="PIRSR605076-3"/>
    </source>
</evidence>
<dbReference type="SUPFAM" id="SSF53448">
    <property type="entry name" value="Nucleotide-diphospho-sugar transferases"/>
    <property type="match status" value="1"/>
</dbReference>
<evidence type="ECO:0000313" key="13">
    <source>
        <dbReference type="Proteomes" id="UP000736164"/>
    </source>
</evidence>
<dbReference type="GO" id="GO:0031982">
    <property type="term" value="C:vesicle"/>
    <property type="evidence" value="ECO:0007669"/>
    <property type="project" value="TreeGrafter"/>
</dbReference>
<keyword evidence="7" id="KW-1133">Transmembrane helix</keyword>
<feature type="binding site" evidence="10">
    <location>
        <position position="46"/>
    </location>
    <ligand>
        <name>UDP-N-acetyl-alpha-D-galactosamine</name>
        <dbReference type="ChEBI" id="CHEBI:67138"/>
    </ligand>
</feature>
<evidence type="ECO:0000256" key="8">
    <source>
        <dbReference type="ARBA" id="ARBA00023136"/>
    </source>
</evidence>
<feature type="binding site" evidence="10">
    <location>
        <begin position="131"/>
        <end position="133"/>
    </location>
    <ligand>
        <name>UDP-N-acetyl-alpha-D-galactosamine</name>
        <dbReference type="ChEBI" id="CHEBI:67138"/>
    </ligand>
</feature>
<keyword evidence="3" id="KW-0328">Glycosyltransferase</keyword>
<evidence type="ECO:0000256" key="1">
    <source>
        <dbReference type="ARBA" id="ARBA00004606"/>
    </source>
</evidence>
<dbReference type="GO" id="GO:0016758">
    <property type="term" value="F:hexosyltransferase activity"/>
    <property type="evidence" value="ECO:0007669"/>
    <property type="project" value="InterPro"/>
</dbReference>
<keyword evidence="5" id="KW-0812">Transmembrane</keyword>
<dbReference type="GO" id="GO:0046872">
    <property type="term" value="F:metal ion binding"/>
    <property type="evidence" value="ECO:0007669"/>
    <property type="project" value="UniProtKB-KW"/>
</dbReference>
<dbReference type="GO" id="GO:0005975">
    <property type="term" value="P:carbohydrate metabolic process"/>
    <property type="evidence" value="ECO:0007669"/>
    <property type="project" value="InterPro"/>
</dbReference>
<feature type="binding site" evidence="10">
    <location>
        <begin position="41"/>
        <end position="43"/>
    </location>
    <ligand>
        <name>UDP-N-acetyl-alpha-D-galactosamine</name>
        <dbReference type="ChEBI" id="CHEBI:67138"/>
    </ligand>
</feature>
<feature type="binding site" evidence="11">
    <location>
        <position position="133"/>
    </location>
    <ligand>
        <name>Mn(2+)</name>
        <dbReference type="ChEBI" id="CHEBI:29035"/>
    </ligand>
</feature>
<dbReference type="CDD" id="cd02515">
    <property type="entry name" value="Glyco_transf_6"/>
    <property type="match status" value="1"/>
</dbReference>
<feature type="binding site" evidence="10">
    <location>
        <position position="223"/>
    </location>
    <ligand>
        <name>an alpha-L-fucosyl-(1-&gt;2)-beta-D-galactosyl derivative</name>
        <dbReference type="ChEBI" id="CHEBI:140327"/>
    </ligand>
</feature>
<feature type="non-terminal residue" evidence="12">
    <location>
        <position position="1"/>
    </location>
</feature>
<comment type="similarity">
    <text evidence="2">Belongs to the glycosyltransferase 6 family.</text>
</comment>
<accession>A0A8J7P509</accession>
<evidence type="ECO:0000256" key="6">
    <source>
        <dbReference type="ARBA" id="ARBA00022968"/>
    </source>
</evidence>
<dbReference type="Proteomes" id="UP000736164">
    <property type="component" value="Unassembled WGS sequence"/>
</dbReference>
<protein>
    <submittedName>
        <fullName evidence="12">GBGT1 acetylgalactosaminyltransferase</fullName>
    </submittedName>
</protein>
<dbReference type="Pfam" id="PF03414">
    <property type="entry name" value="Glyco_transf_6"/>
    <property type="match status" value="1"/>
</dbReference>
<keyword evidence="8" id="KW-0472">Membrane</keyword>
<dbReference type="InterPro" id="IPR029044">
    <property type="entry name" value="Nucleotide-diphossugar_trans"/>
</dbReference>
<keyword evidence="11" id="KW-0479">Metal-binding</keyword>
<comment type="cofactor">
    <cofactor evidence="11">
        <name>Mn(2+)</name>
        <dbReference type="ChEBI" id="CHEBI:29035"/>
    </cofactor>
    <text evidence="11">Binds 1 Mn(2+) ion per subunit.</text>
</comment>
<evidence type="ECO:0000313" key="12">
    <source>
        <dbReference type="EMBL" id="MBN3325589.1"/>
    </source>
</evidence>
<dbReference type="InterPro" id="IPR005076">
    <property type="entry name" value="Glyco_trans_6"/>
</dbReference>
<keyword evidence="13" id="KW-1185">Reference proteome</keyword>
<evidence type="ECO:0000256" key="4">
    <source>
        <dbReference type="ARBA" id="ARBA00022679"/>
    </source>
</evidence>
<evidence type="ECO:0000256" key="2">
    <source>
        <dbReference type="ARBA" id="ARBA00010413"/>
    </source>
</evidence>
<evidence type="ECO:0000256" key="3">
    <source>
        <dbReference type="ARBA" id="ARBA00022676"/>
    </source>
</evidence>
<feature type="binding site" evidence="10">
    <location>
        <position position="153"/>
    </location>
    <ligand>
        <name>an alpha-L-fucosyl-(1-&gt;2)-beta-D-galactosyl derivative</name>
        <dbReference type="ChEBI" id="CHEBI:140327"/>
    </ligand>
</feature>
<dbReference type="FunFam" id="3.90.550.10:FF:000022">
    <property type="entry name" value="Histo-blood group ABO system transferase"/>
    <property type="match status" value="1"/>
</dbReference>
<keyword evidence="6" id="KW-0735">Signal-anchor</keyword>
<feature type="binding site" evidence="10">
    <location>
        <position position="246"/>
    </location>
    <ligand>
        <name>an alpha-L-fucosyl-(1-&gt;2)-beta-D-galactosyl derivative</name>
        <dbReference type="ChEBI" id="CHEBI:140327"/>
    </ligand>
</feature>
<gene>
    <name evidence="12" type="primary">Gbgt1_3</name>
    <name evidence="12" type="ORF">GTO95_0004129</name>
</gene>
<dbReference type="Gene3D" id="3.90.550.10">
    <property type="entry name" value="Spore Coat Polysaccharide Biosynthesis Protein SpsA, Chain A"/>
    <property type="match status" value="1"/>
</dbReference>
<sequence>RRDVLTVTPWMAPIVWDGTFDPLIIDSIYKPLNATIATTVFAVGKYMRFLKGFLESAEKHYLVGFRVHYYVFTDQPGEVLKVSLAPGRNLTAIQVPKFDRWQEISLRRMEIIRKTIEKQIRREAQYIYCLDVDMHFQNRVGAEVLGELVAAVHAWFYYSHRDQFPYERRPASTAYVPFNQGNFYYQAAVFGGLVDNVYRLVKTCQENLLVDKRNNIEAAWQEESHLNKYLIRNKPTKLLSSEYMWDDQKQRVNEVRVIRFSTVRKNLAEVRDN</sequence>
<evidence type="ECO:0000256" key="10">
    <source>
        <dbReference type="PIRSR" id="PIRSR605076-2"/>
    </source>
</evidence>
<evidence type="ECO:0000256" key="9">
    <source>
        <dbReference type="PIRSR" id="PIRSR605076-1"/>
    </source>
</evidence>
<dbReference type="GO" id="GO:0005794">
    <property type="term" value="C:Golgi apparatus"/>
    <property type="evidence" value="ECO:0007669"/>
    <property type="project" value="TreeGrafter"/>
</dbReference>
<name>A0A8J7P509_ATRSP</name>
<dbReference type="GO" id="GO:0016020">
    <property type="term" value="C:membrane"/>
    <property type="evidence" value="ECO:0007669"/>
    <property type="project" value="UniProtKB-SubCell"/>
</dbReference>
<dbReference type="AlphaFoldDB" id="A0A8J7P509"/>
<evidence type="ECO:0000256" key="5">
    <source>
        <dbReference type="ARBA" id="ARBA00022692"/>
    </source>
</evidence>
<organism evidence="12 13">
    <name type="scientific">Atractosteus spatula</name>
    <name type="common">Alligator gar</name>
    <name type="synonym">Lepisosteus spatula</name>
    <dbReference type="NCBI Taxonomy" id="7917"/>
    <lineage>
        <taxon>Eukaryota</taxon>
        <taxon>Metazoa</taxon>
        <taxon>Chordata</taxon>
        <taxon>Craniata</taxon>
        <taxon>Vertebrata</taxon>
        <taxon>Euteleostomi</taxon>
        <taxon>Actinopterygii</taxon>
        <taxon>Neopterygii</taxon>
        <taxon>Holostei</taxon>
        <taxon>Semionotiformes</taxon>
        <taxon>Lepisosteidae</taxon>
        <taxon>Atractosteus</taxon>
    </lineage>
</organism>
<comment type="caution">
    <text evidence="12">The sequence shown here is derived from an EMBL/GenBank/DDBJ whole genome shotgun (WGS) entry which is preliminary data.</text>
</comment>
<proteinExistence type="inferred from homology"/>
<reference evidence="12" key="1">
    <citation type="journal article" date="2021" name="Cell">
        <title>Tracing the genetic footprints of vertebrate landing in non-teleost ray-finned fishes.</title>
        <authorList>
            <person name="Bi X."/>
            <person name="Wang K."/>
            <person name="Yang L."/>
            <person name="Pan H."/>
            <person name="Jiang H."/>
            <person name="Wei Q."/>
            <person name="Fang M."/>
            <person name="Yu H."/>
            <person name="Zhu C."/>
            <person name="Cai Y."/>
            <person name="He Y."/>
            <person name="Gan X."/>
            <person name="Zeng H."/>
            <person name="Yu D."/>
            <person name="Zhu Y."/>
            <person name="Jiang H."/>
            <person name="Qiu Q."/>
            <person name="Yang H."/>
            <person name="Zhang Y.E."/>
            <person name="Wang W."/>
            <person name="Zhu M."/>
            <person name="He S."/>
            <person name="Zhang G."/>
        </authorList>
    </citation>
    <scope>NUCLEOTIDE SEQUENCE</scope>
    <source>
        <strain evidence="12">Allg_001</strain>
    </source>
</reference>
<keyword evidence="4" id="KW-0808">Transferase</keyword>
<feature type="active site" description="Nucleophile" evidence="9">
    <location>
        <position position="223"/>
    </location>
</feature>
<feature type="non-terminal residue" evidence="12">
    <location>
        <position position="273"/>
    </location>
</feature>
<evidence type="ECO:0000256" key="7">
    <source>
        <dbReference type="ARBA" id="ARBA00022989"/>
    </source>
</evidence>
<dbReference type="EMBL" id="JAAWVO010076300">
    <property type="protein sequence ID" value="MBN3325589.1"/>
    <property type="molecule type" value="Genomic_DNA"/>
</dbReference>
<dbReference type="PANTHER" id="PTHR10462:SF49">
    <property type="entry name" value="GLOBOSIDE ALPHA-1,3-N-ACETYLGALACTOSAMINYLTRANSFERASE 1"/>
    <property type="match status" value="1"/>
</dbReference>
<keyword evidence="11" id="KW-0464">Manganese</keyword>